<evidence type="ECO:0000259" key="8">
    <source>
        <dbReference type="SMART" id="SM00904"/>
    </source>
</evidence>
<dbReference type="GO" id="GO:0008531">
    <property type="term" value="F:riboflavin kinase activity"/>
    <property type="evidence" value="ECO:0007669"/>
    <property type="project" value="UniProtKB-EC"/>
</dbReference>
<protein>
    <recommendedName>
        <fullName evidence="1">riboflavin kinase</fullName>
        <ecNumber evidence="1">2.7.1.26</ecNumber>
    </recommendedName>
</protein>
<feature type="domain" description="Riboflavin kinase" evidence="8">
    <location>
        <begin position="4"/>
        <end position="121"/>
    </location>
</feature>
<evidence type="ECO:0000256" key="4">
    <source>
        <dbReference type="ARBA" id="ARBA00022679"/>
    </source>
</evidence>
<dbReference type="SMART" id="SM00904">
    <property type="entry name" value="Flavokinase"/>
    <property type="match status" value="1"/>
</dbReference>
<proteinExistence type="predicted"/>
<name>A0A5B3GD35_9BACT</name>
<gene>
    <name evidence="9" type="ORF">F2Y13_04485</name>
</gene>
<dbReference type="InterPro" id="IPR023468">
    <property type="entry name" value="Riboflavin_kinase"/>
</dbReference>
<evidence type="ECO:0000256" key="6">
    <source>
        <dbReference type="ARBA" id="ARBA00022840"/>
    </source>
</evidence>
<evidence type="ECO:0000313" key="10">
    <source>
        <dbReference type="Proteomes" id="UP000323567"/>
    </source>
</evidence>
<keyword evidence="3" id="KW-0288">FMN</keyword>
<dbReference type="EC" id="2.7.1.26" evidence="1"/>
<keyword evidence="4 9" id="KW-0808">Transferase</keyword>
<keyword evidence="6" id="KW-0067">ATP-binding</keyword>
<evidence type="ECO:0000256" key="3">
    <source>
        <dbReference type="ARBA" id="ARBA00022643"/>
    </source>
</evidence>
<dbReference type="InterPro" id="IPR023465">
    <property type="entry name" value="Riboflavin_kinase_dom_sf"/>
</dbReference>
<comment type="catalytic activity">
    <reaction evidence="7">
        <text>riboflavin + ATP = FMN + ADP + H(+)</text>
        <dbReference type="Rhea" id="RHEA:14357"/>
        <dbReference type="ChEBI" id="CHEBI:15378"/>
        <dbReference type="ChEBI" id="CHEBI:30616"/>
        <dbReference type="ChEBI" id="CHEBI:57986"/>
        <dbReference type="ChEBI" id="CHEBI:58210"/>
        <dbReference type="ChEBI" id="CHEBI:456216"/>
        <dbReference type="EC" id="2.7.1.26"/>
    </reaction>
</comment>
<keyword evidence="2" id="KW-0285">Flavoprotein</keyword>
<organism evidence="9 10">
    <name type="scientific">Alistipes shahii</name>
    <dbReference type="NCBI Taxonomy" id="328814"/>
    <lineage>
        <taxon>Bacteria</taxon>
        <taxon>Pseudomonadati</taxon>
        <taxon>Bacteroidota</taxon>
        <taxon>Bacteroidia</taxon>
        <taxon>Bacteroidales</taxon>
        <taxon>Rikenellaceae</taxon>
        <taxon>Alistipes</taxon>
    </lineage>
</organism>
<accession>A0A5B3GD35</accession>
<dbReference type="Proteomes" id="UP000323567">
    <property type="component" value="Unassembled WGS sequence"/>
</dbReference>
<dbReference type="Pfam" id="PF01687">
    <property type="entry name" value="Flavokinase"/>
    <property type="match status" value="1"/>
</dbReference>
<reference evidence="9 10" key="1">
    <citation type="journal article" date="2019" name="Nat. Med.">
        <title>A library of human gut bacterial isolates paired with longitudinal multiomics data enables mechanistic microbiome research.</title>
        <authorList>
            <person name="Poyet M."/>
            <person name="Groussin M."/>
            <person name="Gibbons S.M."/>
            <person name="Avila-Pacheco J."/>
            <person name="Jiang X."/>
            <person name="Kearney S.M."/>
            <person name="Perrotta A.R."/>
            <person name="Berdy B."/>
            <person name="Zhao S."/>
            <person name="Lieberman T.D."/>
            <person name="Swanson P.K."/>
            <person name="Smith M."/>
            <person name="Roesemann S."/>
            <person name="Alexander J.E."/>
            <person name="Rich S.A."/>
            <person name="Livny J."/>
            <person name="Vlamakis H."/>
            <person name="Clish C."/>
            <person name="Bullock K."/>
            <person name="Deik A."/>
            <person name="Scott J."/>
            <person name="Pierce K.A."/>
            <person name="Xavier R.J."/>
            <person name="Alm E.J."/>
        </authorList>
    </citation>
    <scope>NUCLEOTIDE SEQUENCE [LARGE SCALE GENOMIC DNA]</scope>
    <source>
        <strain evidence="9 10">BIOML-A2</strain>
    </source>
</reference>
<dbReference type="GO" id="GO:0016779">
    <property type="term" value="F:nucleotidyltransferase activity"/>
    <property type="evidence" value="ECO:0007669"/>
    <property type="project" value="UniProtKB-KW"/>
</dbReference>
<keyword evidence="9" id="KW-0548">Nucleotidyltransferase</keyword>
<dbReference type="AlphaFoldDB" id="A0A5B3GD35"/>
<evidence type="ECO:0000256" key="2">
    <source>
        <dbReference type="ARBA" id="ARBA00022630"/>
    </source>
</evidence>
<keyword evidence="5" id="KW-0547">Nucleotide-binding</keyword>
<dbReference type="GO" id="GO:0009231">
    <property type="term" value="P:riboflavin biosynthetic process"/>
    <property type="evidence" value="ECO:0007669"/>
    <property type="project" value="InterPro"/>
</dbReference>
<dbReference type="GO" id="GO:0009398">
    <property type="term" value="P:FMN biosynthetic process"/>
    <property type="evidence" value="ECO:0007669"/>
    <property type="project" value="TreeGrafter"/>
</dbReference>
<dbReference type="RefSeq" id="WP_149887085.1">
    <property type="nucleotide sequence ID" value="NZ_DBFCRZ010000030.1"/>
</dbReference>
<sequence length="121" mass="13750">MERILIEGVVEHGRRLGRELGFPTANLAVPEDVAAADGVYHSRAEVGGKVYDAMSNLGRNPSVGGVERRLETHIFDFRGELYGRWLRVELLEKIRDERRFASVEELRGQIARDKEYILGLK</sequence>
<evidence type="ECO:0000256" key="1">
    <source>
        <dbReference type="ARBA" id="ARBA00012105"/>
    </source>
</evidence>
<dbReference type="PANTHER" id="PTHR22749">
    <property type="entry name" value="RIBOFLAVIN KINASE/FMN ADENYLYLTRANSFERASE"/>
    <property type="match status" value="1"/>
</dbReference>
<dbReference type="SUPFAM" id="SSF82114">
    <property type="entry name" value="Riboflavin kinase-like"/>
    <property type="match status" value="1"/>
</dbReference>
<dbReference type="GO" id="GO:0005524">
    <property type="term" value="F:ATP binding"/>
    <property type="evidence" value="ECO:0007669"/>
    <property type="project" value="UniProtKB-KW"/>
</dbReference>
<evidence type="ECO:0000313" key="9">
    <source>
        <dbReference type="EMBL" id="KAA2371206.1"/>
    </source>
</evidence>
<dbReference type="PANTHER" id="PTHR22749:SF6">
    <property type="entry name" value="RIBOFLAVIN KINASE"/>
    <property type="match status" value="1"/>
</dbReference>
<evidence type="ECO:0000256" key="7">
    <source>
        <dbReference type="ARBA" id="ARBA00047880"/>
    </source>
</evidence>
<comment type="caution">
    <text evidence="9">The sequence shown here is derived from an EMBL/GenBank/DDBJ whole genome shotgun (WGS) entry which is preliminary data.</text>
</comment>
<dbReference type="InterPro" id="IPR015865">
    <property type="entry name" value="Riboflavin_kinase_bac/euk"/>
</dbReference>
<dbReference type="Gene3D" id="2.40.30.30">
    <property type="entry name" value="Riboflavin kinase-like"/>
    <property type="match status" value="1"/>
</dbReference>
<dbReference type="EMBL" id="VVXK01000004">
    <property type="protein sequence ID" value="KAA2371206.1"/>
    <property type="molecule type" value="Genomic_DNA"/>
</dbReference>
<evidence type="ECO:0000256" key="5">
    <source>
        <dbReference type="ARBA" id="ARBA00022741"/>
    </source>
</evidence>